<dbReference type="AlphaFoldDB" id="W1NGL6"/>
<evidence type="ECO:0000313" key="1">
    <source>
        <dbReference type="EMBL" id="ERM94616.1"/>
    </source>
</evidence>
<proteinExistence type="predicted"/>
<organism evidence="1 2">
    <name type="scientific">Amborella trichopoda</name>
    <dbReference type="NCBI Taxonomy" id="13333"/>
    <lineage>
        <taxon>Eukaryota</taxon>
        <taxon>Viridiplantae</taxon>
        <taxon>Streptophyta</taxon>
        <taxon>Embryophyta</taxon>
        <taxon>Tracheophyta</taxon>
        <taxon>Spermatophyta</taxon>
        <taxon>Magnoliopsida</taxon>
        <taxon>Amborellales</taxon>
        <taxon>Amborellaceae</taxon>
        <taxon>Amborella</taxon>
    </lineage>
</organism>
<reference evidence="2" key="1">
    <citation type="journal article" date="2013" name="Science">
        <title>The Amborella genome and the evolution of flowering plants.</title>
        <authorList>
            <consortium name="Amborella Genome Project"/>
        </authorList>
    </citation>
    <scope>NUCLEOTIDE SEQUENCE [LARGE SCALE GENOMIC DNA]</scope>
</reference>
<sequence length="134" mass="14463">WATRQTFQYQVVRRPKKSIQLGIPRGTSFRVPTSTAVQTHMAATKAPNNGLRSEGVAHTCLTARPLSTYHPTASSGVLTRVHTLSSSPPILSTPRDKDSLSYDGYQLKPSHLATSSRIGISSSNGGSHPMFTCL</sequence>
<dbReference type="Proteomes" id="UP000017836">
    <property type="component" value="Unassembled WGS sequence"/>
</dbReference>
<dbReference type="HOGENOM" id="CLU_1901581_0_0_1"/>
<accession>W1NGL6</accession>
<protein>
    <submittedName>
        <fullName evidence="1">Uncharacterized protein</fullName>
    </submittedName>
</protein>
<evidence type="ECO:0000313" key="2">
    <source>
        <dbReference type="Proteomes" id="UP000017836"/>
    </source>
</evidence>
<keyword evidence="2" id="KW-1185">Reference proteome</keyword>
<gene>
    <name evidence="1" type="ORF">AMTR_s00011p00137730</name>
</gene>
<dbReference type="EMBL" id="KI397507">
    <property type="protein sequence ID" value="ERM94616.1"/>
    <property type="molecule type" value="Genomic_DNA"/>
</dbReference>
<dbReference type="Gramene" id="ERM94616">
    <property type="protein sequence ID" value="ERM94616"/>
    <property type="gene ID" value="AMTR_s00011p00137730"/>
</dbReference>
<name>W1NGL6_AMBTC</name>
<feature type="non-terminal residue" evidence="1">
    <location>
        <position position="1"/>
    </location>
</feature>